<keyword evidence="1" id="KW-1133">Transmembrane helix</keyword>
<name>A0AAJ4R9V3_9EURY</name>
<comment type="caution">
    <text evidence="2">The sequence shown here is derived from an EMBL/GenBank/DDBJ whole genome shotgun (WGS) entry which is preliminary data.</text>
</comment>
<accession>A0AAJ4R9V3</accession>
<feature type="transmembrane region" description="Helical" evidence="1">
    <location>
        <begin position="287"/>
        <end position="313"/>
    </location>
</feature>
<dbReference type="Pfam" id="PF25927">
    <property type="entry name" value="DUF7972"/>
    <property type="match status" value="1"/>
</dbReference>
<protein>
    <recommendedName>
        <fullName evidence="4">DUF4239 domain-containing protein</fullName>
    </recommendedName>
</protein>
<keyword evidence="3" id="KW-1185">Reference proteome</keyword>
<dbReference type="InterPro" id="IPR058278">
    <property type="entry name" value="DUF7972"/>
</dbReference>
<feature type="transmembrane region" description="Helical" evidence="1">
    <location>
        <begin position="21"/>
        <end position="38"/>
    </location>
</feature>
<dbReference type="RefSeq" id="WP_075936825.1">
    <property type="nucleotide sequence ID" value="NZ_BDJH01000002.1"/>
</dbReference>
<keyword evidence="1" id="KW-0812">Transmembrane</keyword>
<evidence type="ECO:0000256" key="1">
    <source>
        <dbReference type="SAM" id="Phobius"/>
    </source>
</evidence>
<keyword evidence="1" id="KW-0472">Membrane</keyword>
<reference evidence="2 3" key="1">
    <citation type="submission" date="2018-11" db="EMBL/GenBank/DDBJ databases">
        <title>Genome sequences of Natronomonas sp. CBA1133.</title>
        <authorList>
            <person name="Roh S.W."/>
            <person name="Cha I.-T."/>
        </authorList>
    </citation>
    <scope>NUCLEOTIDE SEQUENCE [LARGE SCALE GENOMIC DNA]</scope>
    <source>
        <strain evidence="2 3">CBA1133</strain>
    </source>
</reference>
<dbReference type="Proteomes" id="UP000270581">
    <property type="component" value="Unassembled WGS sequence"/>
</dbReference>
<sequence>MGSDIGGDGLRRWLLVTGNRRAVTVFLVVSLYVAMFPLSVFDQAGVNPIFGERSSVAALLNTLLSGVILLVSVVVSIASLFTSQELSPVGRQRERVDSSHEFRHETESILDREVSPVRPSAFLRAITQAVLQRAQEIRDSIDGDDHVKPADDEPDGLQSAIDSYVDRVADDTERVNQTLGSDDTDTFGMLLAALEYNYAEHLYEIRRLQSDYEDQLTDETSELIDELEDALRFFLTAREYFKSLYLEREFSNLTKDHIYVSLPTIVVVSYAILAVDLEAVTGTAFGLSYILLFAGAAYSLALTPFVVLTAYVLRVATVARNTVSSGPFILAHEEADVETKE</sequence>
<feature type="transmembrane region" description="Helical" evidence="1">
    <location>
        <begin position="58"/>
        <end position="81"/>
    </location>
</feature>
<evidence type="ECO:0008006" key="4">
    <source>
        <dbReference type="Google" id="ProtNLM"/>
    </source>
</evidence>
<evidence type="ECO:0000313" key="3">
    <source>
        <dbReference type="Proteomes" id="UP000270581"/>
    </source>
</evidence>
<organism evidence="2 3">
    <name type="scientific">Halosegnis longus</name>
    <dbReference type="NCBI Taxonomy" id="2216012"/>
    <lineage>
        <taxon>Archaea</taxon>
        <taxon>Methanobacteriati</taxon>
        <taxon>Methanobacteriota</taxon>
        <taxon>Stenosarchaea group</taxon>
        <taxon>Halobacteria</taxon>
        <taxon>Halobacteriales</taxon>
        <taxon>Natronomonadaceae</taxon>
        <taxon>Halosegnis</taxon>
    </lineage>
</organism>
<gene>
    <name evidence="2" type="ORF">Nmn1133_09030</name>
</gene>
<dbReference type="AlphaFoldDB" id="A0AAJ4R9V3"/>
<dbReference type="EMBL" id="RJJC01000001">
    <property type="protein sequence ID" value="RNJ26807.1"/>
    <property type="molecule type" value="Genomic_DNA"/>
</dbReference>
<evidence type="ECO:0000313" key="2">
    <source>
        <dbReference type="EMBL" id="RNJ26807.1"/>
    </source>
</evidence>
<feature type="transmembrane region" description="Helical" evidence="1">
    <location>
        <begin position="258"/>
        <end position="275"/>
    </location>
</feature>
<proteinExistence type="predicted"/>